<dbReference type="Proteomes" id="UP001218218">
    <property type="component" value="Unassembled WGS sequence"/>
</dbReference>
<keyword evidence="1" id="KW-0812">Transmembrane</keyword>
<name>A0AAD7ERY1_9AGAR</name>
<reference evidence="2" key="1">
    <citation type="submission" date="2023-03" db="EMBL/GenBank/DDBJ databases">
        <title>Massive genome expansion in bonnet fungi (Mycena s.s.) driven by repeated elements and novel gene families across ecological guilds.</title>
        <authorList>
            <consortium name="Lawrence Berkeley National Laboratory"/>
            <person name="Harder C.B."/>
            <person name="Miyauchi S."/>
            <person name="Viragh M."/>
            <person name="Kuo A."/>
            <person name="Thoen E."/>
            <person name="Andreopoulos B."/>
            <person name="Lu D."/>
            <person name="Skrede I."/>
            <person name="Drula E."/>
            <person name="Henrissat B."/>
            <person name="Morin E."/>
            <person name="Kohler A."/>
            <person name="Barry K."/>
            <person name="LaButti K."/>
            <person name="Morin E."/>
            <person name="Salamov A."/>
            <person name="Lipzen A."/>
            <person name="Mereny Z."/>
            <person name="Hegedus B."/>
            <person name="Baldrian P."/>
            <person name="Stursova M."/>
            <person name="Weitz H."/>
            <person name="Taylor A."/>
            <person name="Grigoriev I.V."/>
            <person name="Nagy L.G."/>
            <person name="Martin F."/>
            <person name="Kauserud H."/>
        </authorList>
    </citation>
    <scope>NUCLEOTIDE SEQUENCE</scope>
    <source>
        <strain evidence="2">CBHHK002</strain>
    </source>
</reference>
<comment type="caution">
    <text evidence="2">The sequence shown here is derived from an EMBL/GenBank/DDBJ whole genome shotgun (WGS) entry which is preliminary data.</text>
</comment>
<dbReference type="AlphaFoldDB" id="A0AAD7ERY1"/>
<evidence type="ECO:0000313" key="3">
    <source>
        <dbReference type="Proteomes" id="UP001218218"/>
    </source>
</evidence>
<gene>
    <name evidence="2" type="ORF">DFH08DRAFT_866220</name>
</gene>
<organism evidence="2 3">
    <name type="scientific">Mycena albidolilacea</name>
    <dbReference type="NCBI Taxonomy" id="1033008"/>
    <lineage>
        <taxon>Eukaryota</taxon>
        <taxon>Fungi</taxon>
        <taxon>Dikarya</taxon>
        <taxon>Basidiomycota</taxon>
        <taxon>Agaricomycotina</taxon>
        <taxon>Agaricomycetes</taxon>
        <taxon>Agaricomycetidae</taxon>
        <taxon>Agaricales</taxon>
        <taxon>Marasmiineae</taxon>
        <taxon>Mycenaceae</taxon>
        <taxon>Mycena</taxon>
    </lineage>
</organism>
<feature type="transmembrane region" description="Helical" evidence="1">
    <location>
        <begin position="57"/>
        <end position="78"/>
    </location>
</feature>
<keyword evidence="1" id="KW-1133">Transmembrane helix</keyword>
<protein>
    <submittedName>
        <fullName evidence="2">Uncharacterized protein</fullName>
    </submittedName>
</protein>
<evidence type="ECO:0000256" key="1">
    <source>
        <dbReference type="SAM" id="Phobius"/>
    </source>
</evidence>
<keyword evidence="1" id="KW-0472">Membrane</keyword>
<dbReference type="EMBL" id="JARIHO010000017">
    <property type="protein sequence ID" value="KAJ7348612.1"/>
    <property type="molecule type" value="Genomic_DNA"/>
</dbReference>
<evidence type="ECO:0000313" key="2">
    <source>
        <dbReference type="EMBL" id="KAJ7348612.1"/>
    </source>
</evidence>
<accession>A0AAD7ERY1</accession>
<keyword evidence="3" id="KW-1185">Reference proteome</keyword>
<sequence length="228" mass="25916">MPPREISQVLPRALGFVSTFALAVAGHPLSRFQWSYPESPPGYPPYPQPGGSSTPEWADLVFAFFIFVFVCFFARVVYLACGGMQTDTDPQAQDNDNPERLAEEARLLRARVQQLEADEVRRLRARVQQLEAGGTRLSYGSVATTERSNPEARVSPPPYAVSGGRFLRWIHEYGYYIMMNRNWKFAFLFFLSLRRGRACATTKILNAFMCKRTRLATGLWNRPLAIRP</sequence>
<proteinExistence type="predicted"/>